<dbReference type="Proteomes" id="UP000677812">
    <property type="component" value="Unassembled WGS sequence"/>
</dbReference>
<keyword evidence="4 7" id="KW-0378">Hydrolase</keyword>
<comment type="similarity">
    <text evidence="7">Belongs to the gmhB family.</text>
</comment>
<keyword evidence="3" id="KW-0479">Metal-binding</keyword>
<dbReference type="PANTHER" id="PTHR42891:SF1">
    <property type="entry name" value="D-GLYCERO-BETA-D-MANNO-HEPTOSE-1,7-BISPHOSPHATE 7-PHOSPHATASE"/>
    <property type="match status" value="1"/>
</dbReference>
<gene>
    <name evidence="8" type="ORF">KB213_02050</name>
</gene>
<evidence type="ECO:0000256" key="4">
    <source>
        <dbReference type="ARBA" id="ARBA00022801"/>
    </source>
</evidence>
<evidence type="ECO:0000256" key="2">
    <source>
        <dbReference type="ARBA" id="ARBA00022490"/>
    </source>
</evidence>
<dbReference type="Pfam" id="PF13242">
    <property type="entry name" value="Hydrolase_like"/>
    <property type="match status" value="1"/>
</dbReference>
<dbReference type="InterPro" id="IPR006543">
    <property type="entry name" value="Histidinol-phos"/>
</dbReference>
<dbReference type="NCBIfam" id="TIGR00213">
    <property type="entry name" value="GmhB_yaeD"/>
    <property type="match status" value="1"/>
</dbReference>
<dbReference type="NCBIfam" id="TIGR01656">
    <property type="entry name" value="Histidinol-ppas"/>
    <property type="match status" value="1"/>
</dbReference>
<dbReference type="CDD" id="cd07503">
    <property type="entry name" value="HAD_HisB-N"/>
    <property type="match status" value="1"/>
</dbReference>
<dbReference type="Pfam" id="PF13344">
    <property type="entry name" value="Hydrolase_6"/>
    <property type="match status" value="1"/>
</dbReference>
<dbReference type="InterPro" id="IPR006357">
    <property type="entry name" value="HAD-SF_hydro_IIA"/>
</dbReference>
<dbReference type="PIRSF" id="PIRSF004682">
    <property type="entry name" value="GmhB"/>
    <property type="match status" value="1"/>
</dbReference>
<evidence type="ECO:0000256" key="1">
    <source>
        <dbReference type="ARBA" id="ARBA00004496"/>
    </source>
</evidence>
<dbReference type="Gene3D" id="3.40.50.1000">
    <property type="entry name" value="HAD superfamily/HAD-like"/>
    <property type="match status" value="1"/>
</dbReference>
<keyword evidence="9" id="KW-1185">Reference proteome</keyword>
<evidence type="ECO:0000256" key="3">
    <source>
        <dbReference type="ARBA" id="ARBA00022723"/>
    </source>
</evidence>
<evidence type="ECO:0000256" key="5">
    <source>
        <dbReference type="ARBA" id="ARBA00023277"/>
    </source>
</evidence>
<proteinExistence type="inferred from homology"/>
<dbReference type="NCBIfam" id="TIGR01662">
    <property type="entry name" value="HAD-SF-IIIA"/>
    <property type="match status" value="1"/>
</dbReference>
<evidence type="ECO:0000313" key="8">
    <source>
        <dbReference type="EMBL" id="MBR0558846.1"/>
    </source>
</evidence>
<dbReference type="InterPro" id="IPR023214">
    <property type="entry name" value="HAD_sf"/>
</dbReference>
<dbReference type="SUPFAM" id="SSF56784">
    <property type="entry name" value="HAD-like"/>
    <property type="match status" value="1"/>
</dbReference>
<dbReference type="InterPro" id="IPR036412">
    <property type="entry name" value="HAD-like_sf"/>
</dbReference>
<comment type="caution">
    <text evidence="8">The sequence shown here is derived from an EMBL/GenBank/DDBJ whole genome shotgun (WGS) entry which is preliminary data.</text>
</comment>
<dbReference type="EMBL" id="JAGRQH010000001">
    <property type="protein sequence ID" value="MBR0558846.1"/>
    <property type="molecule type" value="Genomic_DNA"/>
</dbReference>
<evidence type="ECO:0000256" key="7">
    <source>
        <dbReference type="PIRNR" id="PIRNR004682"/>
    </source>
</evidence>
<organism evidence="8 9">
    <name type="scientific">Neokomagataea anthophila</name>
    <dbReference type="NCBI Taxonomy" id="2826925"/>
    <lineage>
        <taxon>Bacteria</taxon>
        <taxon>Pseudomonadati</taxon>
        <taxon>Pseudomonadota</taxon>
        <taxon>Alphaproteobacteria</taxon>
        <taxon>Acetobacterales</taxon>
        <taxon>Acetobacteraceae</taxon>
        <taxon>Neokomagataea</taxon>
    </lineage>
</organism>
<name>A0ABS5E4P6_9PROT</name>
<reference evidence="8 9" key="1">
    <citation type="submission" date="2021-04" db="EMBL/GenBank/DDBJ databases">
        <title>The complete genome sequence of Neokomagataea sp. TBRC 2177.</title>
        <authorList>
            <person name="Charoenyingcharoen P."/>
            <person name="Yukphan P."/>
        </authorList>
    </citation>
    <scope>NUCLEOTIDE SEQUENCE [LARGE SCALE GENOMIC DNA]</scope>
    <source>
        <strain evidence="8 9">TBRC 2177</strain>
    </source>
</reference>
<evidence type="ECO:0000256" key="6">
    <source>
        <dbReference type="ARBA" id="ARBA00031828"/>
    </source>
</evidence>
<comment type="subcellular location">
    <subcellularLocation>
        <location evidence="1 7">Cytoplasm</location>
    </subcellularLocation>
</comment>
<evidence type="ECO:0000313" key="9">
    <source>
        <dbReference type="Proteomes" id="UP000677812"/>
    </source>
</evidence>
<dbReference type="RefSeq" id="WP_211680397.1">
    <property type="nucleotide sequence ID" value="NZ_JAGRQH010000001.1"/>
</dbReference>
<dbReference type="GO" id="GO:0016787">
    <property type="term" value="F:hydrolase activity"/>
    <property type="evidence" value="ECO:0007669"/>
    <property type="project" value="UniProtKB-KW"/>
</dbReference>
<dbReference type="EC" id="3.1.3.-" evidence="7"/>
<keyword evidence="5 7" id="KW-0119">Carbohydrate metabolism</keyword>
<dbReference type="PANTHER" id="PTHR42891">
    <property type="entry name" value="D-GLYCERO-BETA-D-MANNO-HEPTOSE-1,7-BISPHOSPHATE 7-PHOSPHATASE"/>
    <property type="match status" value="1"/>
</dbReference>
<accession>A0ABS5E4P6</accession>
<protein>
    <recommendedName>
        <fullName evidence="6 7">D,D-heptose 1,7-bisphosphate phosphatase</fullName>
        <ecNumber evidence="7">3.1.3.-</ecNumber>
    </recommendedName>
</protein>
<keyword evidence="2 7" id="KW-0963">Cytoplasm</keyword>
<dbReference type="InterPro" id="IPR006549">
    <property type="entry name" value="HAD-SF_hydro_IIIA"/>
</dbReference>
<dbReference type="InterPro" id="IPR004446">
    <property type="entry name" value="Heptose_bisP_phosphatase"/>
</dbReference>
<sequence>MARVQQAAVFLDRDGVLNVDTGYPHLIEHFQPIPGAVEAVATLNALGYRVIVVSNQSGVARGYFSEDAVRDFNRHLQYYYAERGARIDAFYYCPFHPQATIERYRCDHDERKPRPGMIERALKEHALDRARSFMVGDKESDIQAAQAANIKGFLFENGNLWDFLRNTAVMFL</sequence>